<proteinExistence type="predicted"/>
<name>A0A382N714_9ZZZZ</name>
<organism evidence="1">
    <name type="scientific">marine metagenome</name>
    <dbReference type="NCBI Taxonomy" id="408172"/>
    <lineage>
        <taxon>unclassified sequences</taxon>
        <taxon>metagenomes</taxon>
        <taxon>ecological metagenomes</taxon>
    </lineage>
</organism>
<reference evidence="1" key="1">
    <citation type="submission" date="2018-05" db="EMBL/GenBank/DDBJ databases">
        <authorList>
            <person name="Lanie J.A."/>
            <person name="Ng W.-L."/>
            <person name="Kazmierczak K.M."/>
            <person name="Andrzejewski T.M."/>
            <person name="Davidsen T.M."/>
            <person name="Wayne K.J."/>
            <person name="Tettelin H."/>
            <person name="Glass J.I."/>
            <person name="Rusch D."/>
            <person name="Podicherti R."/>
            <person name="Tsui H.-C.T."/>
            <person name="Winkler M.E."/>
        </authorList>
    </citation>
    <scope>NUCLEOTIDE SEQUENCE</scope>
</reference>
<dbReference type="AlphaFoldDB" id="A0A382N714"/>
<feature type="non-terminal residue" evidence="1">
    <location>
        <position position="120"/>
    </location>
</feature>
<accession>A0A382N714</accession>
<protein>
    <submittedName>
        <fullName evidence="1">Uncharacterized protein</fullName>
    </submittedName>
</protein>
<gene>
    <name evidence="1" type="ORF">METZ01_LOCUS309384</name>
</gene>
<dbReference type="EMBL" id="UINC01098194">
    <property type="protein sequence ID" value="SVC56530.1"/>
    <property type="molecule type" value="Genomic_DNA"/>
</dbReference>
<sequence>VTYFAGAGSYKEVLAGCGVKNILESAYSLNYKKCLKELKSQFPSLLLDSGGYAARTRGVKVSVSKYANYINQEGLDLVFELDTSDPDETKANRDYLKAHVKAYVIPIYHYSDFCHPRYRG</sequence>
<evidence type="ECO:0000313" key="1">
    <source>
        <dbReference type="EMBL" id="SVC56530.1"/>
    </source>
</evidence>
<feature type="non-terminal residue" evidence="1">
    <location>
        <position position="1"/>
    </location>
</feature>